<reference evidence="23" key="1">
    <citation type="journal article" date="2019" name="Mitochondrial DNA Part B Resour">
        <title>The complete mitochondrial genome of heartbreak grass Gelsemium elegans (Gardner &amp; Champ.) Benth. (Gelsemiaceae).</title>
        <authorList>
            <person name="Jin Y.-H."/>
            <person name="Wu J.-J."/>
            <person name="Peng Y.-Q."/>
            <person name="Hu S.-H."/>
            <person name="Yan H.-S."/>
            <person name="Xiao F."/>
            <person name="Zhou X."/>
            <person name="Gao J."/>
            <person name="Wang R.-H."/>
            <person name="Xu L."/>
            <person name="Qi Z.-C."/>
        </authorList>
    </citation>
    <scope>NUCLEOTIDE SEQUENCE</scope>
</reference>
<dbReference type="InterPro" id="IPR005798">
    <property type="entry name" value="Cyt_b/b6_C"/>
</dbReference>
<reference evidence="23" key="2">
    <citation type="submission" date="2019-08" db="EMBL/GenBank/DDBJ databases">
        <authorList>
            <person name="Kealy S."/>
            <person name="Donnellan S."/>
            <person name="Mitchell K.J."/>
            <person name="Herrera M."/>
            <person name="Aplin K."/>
            <person name="O'Connor S."/>
            <person name="Louys J."/>
        </authorList>
    </citation>
    <scope>NUCLEOTIDE SEQUENCE</scope>
</reference>
<evidence type="ECO:0000256" key="16">
    <source>
        <dbReference type="ARBA" id="ARBA00023136"/>
    </source>
</evidence>
<comment type="similarity">
    <text evidence="17 20">Belongs to the cytochrome b family.</text>
</comment>
<keyword evidence="12 20" id="KW-1133">Transmembrane helix</keyword>
<evidence type="ECO:0000256" key="6">
    <source>
        <dbReference type="ARBA" id="ARBA00022617"/>
    </source>
</evidence>
<feature type="transmembrane region" description="Helical" evidence="20">
    <location>
        <begin position="229"/>
        <end position="246"/>
    </location>
</feature>
<keyword evidence="6 19" id="KW-0349">Heme</keyword>
<dbReference type="PANTHER" id="PTHR19271:SF16">
    <property type="entry name" value="CYTOCHROME B"/>
    <property type="match status" value="1"/>
</dbReference>
<dbReference type="SUPFAM" id="SSF81648">
    <property type="entry name" value="a domain/subunit of cytochrome bc1 complex (Ubiquinol-cytochrome c reductase)"/>
    <property type="match status" value="1"/>
</dbReference>
<evidence type="ECO:0000256" key="11">
    <source>
        <dbReference type="ARBA" id="ARBA00022982"/>
    </source>
</evidence>
<evidence type="ECO:0000256" key="10">
    <source>
        <dbReference type="ARBA" id="ARBA00022792"/>
    </source>
</evidence>
<sequence>MYNLRKIHPFMKIINKAFIDLPTPSNISAWWNFGSLLGFCLTIQILTGLFLAMHYTSDTLTAFSSVAHICRDVNYGWLIRNLHANGASLFFMCLYLHIGRGIYYGSYLYKETWNIGVILLLTVMATAFVGYVLPWGQMSFWGATVITNLLSAIPYIGTTLVEWIWGGFSVDKATLTRFFAFHFILPFIITAMVLVHLLFLHETGSNNPLGINPDSDKIPFHPYYTIKDTLGLILMLLTLLLLSLFSPDMLGDPDNFSPANPLNTPPHIKPEWYFLFAYAILRSIPNKLGGVMALLASILILFIMPLLHTSNQRSLTFRPISQTLFWMLTTNLLILTWIGGQPVEEPYIIIGQMASISYFLLIIVLMPLAGLFENFMLKPKW</sequence>
<keyword evidence="5 20" id="KW-0813">Transport</keyword>
<evidence type="ECO:0000259" key="22">
    <source>
        <dbReference type="PROSITE" id="PS51003"/>
    </source>
</evidence>
<dbReference type="InterPro" id="IPR005797">
    <property type="entry name" value="Cyt_b/b6_N"/>
</dbReference>
<dbReference type="InterPro" id="IPR036150">
    <property type="entry name" value="Cyt_b/b6_C_sf"/>
</dbReference>
<evidence type="ECO:0000256" key="8">
    <source>
        <dbReference type="ARBA" id="ARBA00022692"/>
    </source>
</evidence>
<comment type="cofactor">
    <cofactor evidence="19">
        <name>heme</name>
        <dbReference type="ChEBI" id="CHEBI:30413"/>
    </cofactor>
    <text evidence="19">Binds 2 heme groups non-covalently.</text>
</comment>
<dbReference type="GO" id="GO:0006122">
    <property type="term" value="P:mitochondrial electron transport, ubiquinol to cytochrome c"/>
    <property type="evidence" value="ECO:0007669"/>
    <property type="project" value="TreeGrafter"/>
</dbReference>
<dbReference type="InterPro" id="IPR030689">
    <property type="entry name" value="Cytochrome_b"/>
</dbReference>
<feature type="domain" description="Cytochrome b/b6 C-terminal region profile" evidence="22">
    <location>
        <begin position="210"/>
        <end position="380"/>
    </location>
</feature>
<evidence type="ECO:0000256" key="9">
    <source>
        <dbReference type="ARBA" id="ARBA00022723"/>
    </source>
</evidence>
<evidence type="ECO:0000256" key="20">
    <source>
        <dbReference type="RuleBase" id="RU362117"/>
    </source>
</evidence>
<dbReference type="InterPro" id="IPR027387">
    <property type="entry name" value="Cytb/b6-like_sf"/>
</dbReference>
<dbReference type="GO" id="GO:0045275">
    <property type="term" value="C:respiratory chain complex III"/>
    <property type="evidence" value="ECO:0007669"/>
    <property type="project" value="InterPro"/>
</dbReference>
<dbReference type="PIRSF" id="PIRSF038885">
    <property type="entry name" value="COB"/>
    <property type="match status" value="1"/>
</dbReference>
<dbReference type="Pfam" id="PF00033">
    <property type="entry name" value="Cytochrome_B"/>
    <property type="match status" value="1"/>
</dbReference>
<dbReference type="FunFam" id="1.20.810.10:FF:000002">
    <property type="entry name" value="Cytochrome b"/>
    <property type="match status" value="1"/>
</dbReference>
<feature type="binding site" description="axial binding residue" evidence="19">
    <location>
        <position position="182"/>
    </location>
    <ligand>
        <name>heme b</name>
        <dbReference type="ChEBI" id="CHEBI:60344"/>
        <label>b562</label>
    </ligand>
    <ligandPart>
        <name>Fe</name>
        <dbReference type="ChEBI" id="CHEBI:18248"/>
    </ligandPart>
</feature>
<feature type="transmembrane region" description="Helical" evidence="20">
    <location>
        <begin position="113"/>
        <end position="133"/>
    </location>
</feature>
<keyword evidence="8 20" id="KW-0812">Transmembrane</keyword>
<evidence type="ECO:0000256" key="1">
    <source>
        <dbReference type="ARBA" id="ARBA00002566"/>
    </source>
</evidence>
<dbReference type="GO" id="GO:0046872">
    <property type="term" value="F:metal ion binding"/>
    <property type="evidence" value="ECO:0007669"/>
    <property type="project" value="UniProtKB-UniRule"/>
</dbReference>
<dbReference type="GO" id="GO:0008121">
    <property type="term" value="F:quinol-cytochrome-c reductase activity"/>
    <property type="evidence" value="ECO:0007669"/>
    <property type="project" value="InterPro"/>
</dbReference>
<comment type="cofactor">
    <cofactor evidence="20">
        <name>heme b</name>
        <dbReference type="ChEBI" id="CHEBI:60344"/>
    </cofactor>
    <text evidence="20">Binds 2 heme groups non-covalently.</text>
</comment>
<keyword evidence="14" id="KW-0830">Ubiquinone</keyword>
<feature type="transmembrane region" description="Helical" evidence="20">
    <location>
        <begin position="145"/>
        <end position="166"/>
    </location>
</feature>
<evidence type="ECO:0000256" key="19">
    <source>
        <dbReference type="PIRSR" id="PIRSR038885-2"/>
    </source>
</evidence>
<dbReference type="EMBL" id="MN380214">
    <property type="protein sequence ID" value="QPO06159.1"/>
    <property type="molecule type" value="Genomic_DNA"/>
</dbReference>
<dbReference type="InterPro" id="IPR048259">
    <property type="entry name" value="Cytochrome_b_N_euk/bac"/>
</dbReference>
<dbReference type="GO" id="GO:0005743">
    <property type="term" value="C:mitochondrial inner membrane"/>
    <property type="evidence" value="ECO:0007669"/>
    <property type="project" value="UniProtKB-SubCell"/>
</dbReference>
<dbReference type="AlphaFoldDB" id="A0A7T1K7T3"/>
<dbReference type="GO" id="GO:0016491">
    <property type="term" value="F:oxidoreductase activity"/>
    <property type="evidence" value="ECO:0007669"/>
    <property type="project" value="UniProtKB-UniRule"/>
</dbReference>
<feature type="binding site" description="axial binding residue" evidence="19">
    <location>
        <position position="196"/>
    </location>
    <ligand>
        <name>heme b</name>
        <dbReference type="ChEBI" id="CHEBI:60344"/>
        <label>b566</label>
    </ligand>
    <ligandPart>
        <name>Fe</name>
        <dbReference type="ChEBI" id="CHEBI:18248"/>
    </ligandPart>
</feature>
<evidence type="ECO:0000256" key="14">
    <source>
        <dbReference type="ARBA" id="ARBA00023075"/>
    </source>
</evidence>
<geneLocation type="mitochondrion" evidence="23"/>
<feature type="transmembrane region" description="Helical" evidence="20">
    <location>
        <begin position="319"/>
        <end position="340"/>
    </location>
</feature>
<feature type="transmembrane region" description="Helical" evidence="20">
    <location>
        <begin position="288"/>
        <end position="307"/>
    </location>
</feature>
<dbReference type="EMBL" id="MN380215">
    <property type="protein sequence ID" value="QPO06172.1"/>
    <property type="molecule type" value="Genomic_DNA"/>
</dbReference>
<evidence type="ECO:0000256" key="3">
    <source>
        <dbReference type="ARBA" id="ARBA00011088"/>
    </source>
</evidence>
<organism evidence="23">
    <name type="scientific">Phalanger orientalis</name>
    <name type="common">Northern common cuscus</name>
    <name type="synonym">Didelphis orientalis</name>
    <dbReference type="NCBI Taxonomy" id="42473"/>
    <lineage>
        <taxon>Eukaryota</taxon>
        <taxon>Metazoa</taxon>
        <taxon>Chordata</taxon>
        <taxon>Craniata</taxon>
        <taxon>Vertebrata</taxon>
        <taxon>Euteleostomi</taxon>
        <taxon>Mammalia</taxon>
        <taxon>Metatheria</taxon>
        <taxon>Diprotodontia</taxon>
        <taxon>Phalangeridae</taxon>
        <taxon>Phalanger</taxon>
    </lineage>
</organism>
<evidence type="ECO:0000256" key="5">
    <source>
        <dbReference type="ARBA" id="ARBA00022448"/>
    </source>
</evidence>
<dbReference type="CDD" id="cd00290">
    <property type="entry name" value="cytochrome_b_C"/>
    <property type="match status" value="1"/>
</dbReference>
<feature type="domain" description="Cytochrome b/b6 N-terminal region profile" evidence="21">
    <location>
        <begin position="1"/>
        <end position="209"/>
    </location>
</feature>
<dbReference type="PROSITE" id="PS51002">
    <property type="entry name" value="CYTB_NTER"/>
    <property type="match status" value="1"/>
</dbReference>
<comment type="subunit">
    <text evidence="3">The cytochrome bc1 complex contains 11 subunits: 3 respiratory subunits (MT-CYB, CYC1 and UQCRFS1), 2 core proteins (UQCRC1 and UQCRC2) and 6 low-molecular weight proteins (UQCRH/QCR6, UQCRB/QCR7, UQCRQ/QCR8, UQCR10/QCR9, UQCR11/QCR10 and a cleavage product of UQCRFS1). This cytochrome bc1 complex then forms a dimer.</text>
</comment>
<dbReference type="InterPro" id="IPR016174">
    <property type="entry name" value="Di-haem_cyt_TM"/>
</dbReference>
<feature type="transmembrane region" description="Helical" evidence="20">
    <location>
        <begin position="346"/>
        <end position="372"/>
    </location>
</feature>
<keyword evidence="9 19" id="KW-0479">Metal-binding</keyword>
<gene>
    <name evidence="23" type="primary">CYTB</name>
</gene>
<protein>
    <recommendedName>
        <fullName evidence="4 20">Cytochrome b</fullName>
    </recommendedName>
</protein>
<proteinExistence type="inferred from homology"/>
<accession>A0A7T1K7T3</accession>
<keyword evidence="10" id="KW-0999">Mitochondrion inner membrane</keyword>
<keyword evidence="13 19" id="KW-0408">Iron</keyword>
<keyword evidence="11 20" id="KW-0249">Electron transport</keyword>
<evidence type="ECO:0000313" key="23">
    <source>
        <dbReference type="EMBL" id="QPO06172.1"/>
    </source>
</evidence>
<dbReference type="SUPFAM" id="SSF81342">
    <property type="entry name" value="Transmembrane di-heme cytochromes"/>
    <property type="match status" value="1"/>
</dbReference>
<feature type="transmembrane region" description="Helical" evidence="20">
    <location>
        <begin position="87"/>
        <end position="107"/>
    </location>
</feature>
<feature type="transmembrane region" description="Helical" evidence="20">
    <location>
        <begin position="30"/>
        <end position="52"/>
    </location>
</feature>
<feature type="binding site" description="axial binding residue" evidence="19">
    <location>
        <position position="83"/>
    </location>
    <ligand>
        <name>heme b</name>
        <dbReference type="ChEBI" id="CHEBI:60344"/>
        <label>b562</label>
    </ligand>
    <ligandPart>
        <name>Fe</name>
        <dbReference type="ChEBI" id="CHEBI:18248"/>
    </ligandPart>
</feature>
<name>A0A7T1K7T3_PHAOR</name>
<dbReference type="PROSITE" id="PS51003">
    <property type="entry name" value="CYTB_CTER"/>
    <property type="match status" value="1"/>
</dbReference>
<evidence type="ECO:0000256" key="2">
    <source>
        <dbReference type="ARBA" id="ARBA00004448"/>
    </source>
</evidence>
<dbReference type="Gene3D" id="1.20.810.10">
    <property type="entry name" value="Cytochrome Bc1 Complex, Chain C"/>
    <property type="match status" value="1"/>
</dbReference>
<dbReference type="PANTHER" id="PTHR19271">
    <property type="entry name" value="CYTOCHROME B"/>
    <property type="match status" value="1"/>
</dbReference>
<dbReference type="Pfam" id="PF00032">
    <property type="entry name" value="Cytochrom_B_C"/>
    <property type="match status" value="1"/>
</dbReference>
<keyword evidence="7 20" id="KW-0679">Respiratory chain</keyword>
<keyword evidence="15 20" id="KW-0496">Mitochondrion</keyword>
<evidence type="ECO:0000256" key="17">
    <source>
        <dbReference type="ARBA" id="ARBA00061233"/>
    </source>
</evidence>
<keyword evidence="16 20" id="KW-0472">Membrane</keyword>
<comment type="function">
    <text evidence="1 20">Component of the ubiquinol-cytochrome c reductase complex (complex III or cytochrome b-c1 complex) that is part of the mitochondrial respiratory chain. The b-c1 complex mediates electron transfer from ubiquinol to cytochrome c. Contributes to the generation of a proton gradient across the mitochondrial membrane that is then used for ATP synthesis.</text>
</comment>
<dbReference type="EMBL" id="MN380213">
    <property type="protein sequence ID" value="QPO06146.1"/>
    <property type="molecule type" value="Genomic_DNA"/>
</dbReference>
<dbReference type="InterPro" id="IPR048260">
    <property type="entry name" value="Cytochrome_b_C_euk/bac"/>
</dbReference>
<evidence type="ECO:0000256" key="7">
    <source>
        <dbReference type="ARBA" id="ARBA00022660"/>
    </source>
</evidence>
<evidence type="ECO:0000256" key="13">
    <source>
        <dbReference type="ARBA" id="ARBA00023004"/>
    </source>
</evidence>
<comment type="subcellular location">
    <subcellularLocation>
        <location evidence="2">Mitochondrion inner membrane</location>
        <topology evidence="2">Multi-pass membrane protein</topology>
    </subcellularLocation>
</comment>
<feature type="binding site" evidence="18">
    <location>
        <position position="201"/>
    </location>
    <ligand>
        <name>a ubiquinone</name>
        <dbReference type="ChEBI" id="CHEBI:16389"/>
    </ligand>
</feature>
<evidence type="ECO:0000256" key="15">
    <source>
        <dbReference type="ARBA" id="ARBA00023128"/>
    </source>
</evidence>
<feature type="binding site" description="axial binding residue" evidence="19">
    <location>
        <position position="97"/>
    </location>
    <ligand>
        <name>heme b</name>
        <dbReference type="ChEBI" id="CHEBI:60344"/>
        <label>b566</label>
    </ligand>
    <ligandPart>
        <name>Fe</name>
        <dbReference type="ChEBI" id="CHEBI:18248"/>
    </ligandPart>
</feature>
<evidence type="ECO:0000256" key="18">
    <source>
        <dbReference type="PIRSR" id="PIRSR038885-1"/>
    </source>
</evidence>
<evidence type="ECO:0000259" key="21">
    <source>
        <dbReference type="PROSITE" id="PS51002"/>
    </source>
</evidence>
<feature type="transmembrane region" description="Helical" evidence="20">
    <location>
        <begin position="178"/>
        <end position="200"/>
    </location>
</feature>
<evidence type="ECO:0000256" key="4">
    <source>
        <dbReference type="ARBA" id="ARBA00013531"/>
    </source>
</evidence>
<evidence type="ECO:0000256" key="12">
    <source>
        <dbReference type="ARBA" id="ARBA00022989"/>
    </source>
</evidence>
<dbReference type="CDD" id="cd00284">
    <property type="entry name" value="Cytochrome_b_N"/>
    <property type="match status" value="1"/>
</dbReference>